<evidence type="ECO:0000259" key="10">
    <source>
        <dbReference type="PROSITE" id="PS50863"/>
    </source>
</evidence>
<feature type="domain" description="TF-B3" evidence="10">
    <location>
        <begin position="297"/>
        <end position="398"/>
    </location>
</feature>
<dbReference type="InterPro" id="IPR015300">
    <property type="entry name" value="DNA-bd_pseudobarrel_sf"/>
</dbReference>
<sequence length="834" mass="92317">MSTSSSTGFCFNFNCRDGSEKWRRGWPRRTGDYAHLCDRCASAYEEGKFCETFHLDASGWRSCESCGKTPNPAWPPPSRLLPLQPERMKDLSLKALNATVASDPEPWDLALNLFSGFTMPSNVQPRLPFEIGLLGGIDKLRICQRLSTASREKKDNPIEGLVNRKPGISTIDSSVNGASYKEQSHLSINDFGPITFPKNDSAVVGSCMAAISSKSEANDTRLSAIFSQPCTPSVQVGKQIWNHNRVGSSSEVQPHDGKSRGDDHGQGQLLPRYRPQITDEELQQISTDSNSVITPLFEKLLTASDAGRIGRLVLPKKCAEAYFPPISQPEGLPLEVRDVKGKEWVFQFRFWPNNNSRMYVLEGITPCLQSLQLQAGDTVTFSRIEPEGKLIMGCRKASSIPSFDQVRPPSPPFLNLGDEISLFGNNASVLVDDSIKIRSGEGSLVSGNLNDKSRQRFPLINQDAKADPKSAGLTVKSTFNAKKMLETKPMAHNNRKNSTSGTKSKRLRIEKEDIVELKLTWEEAQLLMRPPPKIAPSVFVIERFEIEEFEEAAPIIGRPTIPVVDHLGLKSQWAQCDECFKWRKVPEDALLSSRWTCSENVWDLGRSLCSATEELSADQLDELLPTISKVSSEKNKATEDNSDLFVGLEGLDALANLAIQGEGESLPHSSPTRTKHPRHKPGCSCIVCIQPPSGKGLKHKQSCECAVCSSLRRRFRTLMERREKKQMEKETEALQHQQSPKQLLHINAHPSNKTENSDVNVEDLVTGGCVNEHIGKKRTVVPLKGQIDLNVHPEREEELSPGSNSVAMKCFSMGTTQEDTGGQHLPTDTAVLGN</sequence>
<feature type="domain" description="CW-type" evidence="11">
    <location>
        <begin position="567"/>
        <end position="617"/>
    </location>
</feature>
<dbReference type="GO" id="GO:0005634">
    <property type="term" value="C:nucleus"/>
    <property type="evidence" value="ECO:0007669"/>
    <property type="project" value="UniProtKB-SubCell"/>
</dbReference>
<feature type="compositionally biased region" description="Basic and acidic residues" evidence="9">
    <location>
        <begin position="253"/>
        <end position="265"/>
    </location>
</feature>
<evidence type="ECO:0000256" key="9">
    <source>
        <dbReference type="SAM" id="MobiDB-lite"/>
    </source>
</evidence>
<dbReference type="OrthoDB" id="757982at2759"/>
<evidence type="ECO:0000256" key="3">
    <source>
        <dbReference type="ARBA" id="ARBA00022771"/>
    </source>
</evidence>
<dbReference type="Proteomes" id="UP000250235">
    <property type="component" value="Unassembled WGS sequence"/>
</dbReference>
<evidence type="ECO:0000313" key="13">
    <source>
        <dbReference type="Proteomes" id="UP000250235"/>
    </source>
</evidence>
<keyword evidence="7" id="KW-0804">Transcription</keyword>
<dbReference type="InterPro" id="IPR011124">
    <property type="entry name" value="Znf_CW"/>
</dbReference>
<evidence type="ECO:0000256" key="5">
    <source>
        <dbReference type="ARBA" id="ARBA00023015"/>
    </source>
</evidence>
<reference evidence="12 13" key="1">
    <citation type="journal article" date="2015" name="Proc. Natl. Acad. Sci. U.S.A.">
        <title>The resurrection genome of Boea hygrometrica: A blueprint for survival of dehydration.</title>
        <authorList>
            <person name="Xiao L."/>
            <person name="Yang G."/>
            <person name="Zhang L."/>
            <person name="Yang X."/>
            <person name="Zhao S."/>
            <person name="Ji Z."/>
            <person name="Zhou Q."/>
            <person name="Hu M."/>
            <person name="Wang Y."/>
            <person name="Chen M."/>
            <person name="Xu Y."/>
            <person name="Jin H."/>
            <person name="Xiao X."/>
            <person name="Hu G."/>
            <person name="Bao F."/>
            <person name="Hu Y."/>
            <person name="Wan P."/>
            <person name="Li L."/>
            <person name="Deng X."/>
            <person name="Kuang T."/>
            <person name="Xiang C."/>
            <person name="Zhu J.K."/>
            <person name="Oliver M.J."/>
            <person name="He Y."/>
        </authorList>
    </citation>
    <scope>NUCLEOTIDE SEQUENCE [LARGE SCALE GENOMIC DNA]</scope>
    <source>
        <strain evidence="13">cv. XS01</strain>
    </source>
</reference>
<evidence type="ECO:0000256" key="4">
    <source>
        <dbReference type="ARBA" id="ARBA00022833"/>
    </source>
</evidence>
<dbReference type="GO" id="GO:0008270">
    <property type="term" value="F:zinc ion binding"/>
    <property type="evidence" value="ECO:0007669"/>
    <property type="project" value="UniProtKB-KW"/>
</dbReference>
<evidence type="ECO:0000256" key="7">
    <source>
        <dbReference type="ARBA" id="ARBA00023163"/>
    </source>
</evidence>
<gene>
    <name evidence="12" type="ORF">F511_15049</name>
</gene>
<keyword evidence="2" id="KW-0479">Metal-binding</keyword>
<accession>A0A2Z7BRR0</accession>
<dbReference type="Gene3D" id="3.30.40.100">
    <property type="match status" value="1"/>
</dbReference>
<dbReference type="Pfam" id="PF07496">
    <property type="entry name" value="zf-CW"/>
    <property type="match status" value="1"/>
</dbReference>
<evidence type="ECO:0000259" key="11">
    <source>
        <dbReference type="PROSITE" id="PS51050"/>
    </source>
</evidence>
<keyword evidence="5" id="KW-0805">Transcription regulation</keyword>
<dbReference type="PROSITE" id="PS50863">
    <property type="entry name" value="B3"/>
    <property type="match status" value="1"/>
</dbReference>
<evidence type="ECO:0000313" key="12">
    <source>
        <dbReference type="EMBL" id="KZV37129.1"/>
    </source>
</evidence>
<dbReference type="FunFam" id="2.40.330.10:FF:000006">
    <property type="entry name" value="B3 domain-containing transcription repressor VAL1"/>
    <property type="match status" value="1"/>
</dbReference>
<evidence type="ECO:0008006" key="14">
    <source>
        <dbReference type="Google" id="ProtNLM"/>
    </source>
</evidence>
<feature type="region of interest" description="Disordered" evidence="9">
    <location>
        <begin position="815"/>
        <end position="834"/>
    </location>
</feature>
<keyword evidence="8" id="KW-0539">Nucleus</keyword>
<keyword evidence="6" id="KW-0238">DNA-binding</keyword>
<organism evidence="12 13">
    <name type="scientific">Dorcoceras hygrometricum</name>
    <dbReference type="NCBI Taxonomy" id="472368"/>
    <lineage>
        <taxon>Eukaryota</taxon>
        <taxon>Viridiplantae</taxon>
        <taxon>Streptophyta</taxon>
        <taxon>Embryophyta</taxon>
        <taxon>Tracheophyta</taxon>
        <taxon>Spermatophyta</taxon>
        <taxon>Magnoliopsida</taxon>
        <taxon>eudicotyledons</taxon>
        <taxon>Gunneridae</taxon>
        <taxon>Pentapetalae</taxon>
        <taxon>asterids</taxon>
        <taxon>lamiids</taxon>
        <taxon>Lamiales</taxon>
        <taxon>Gesneriaceae</taxon>
        <taxon>Didymocarpoideae</taxon>
        <taxon>Trichosporeae</taxon>
        <taxon>Loxocarpinae</taxon>
        <taxon>Dorcoceras</taxon>
    </lineage>
</organism>
<feature type="region of interest" description="Disordered" evidence="9">
    <location>
        <begin position="247"/>
        <end position="270"/>
    </location>
</feature>
<dbReference type="PROSITE" id="PS51050">
    <property type="entry name" value="ZF_CW"/>
    <property type="match status" value="1"/>
</dbReference>
<keyword evidence="13" id="KW-1185">Reference proteome</keyword>
<evidence type="ECO:0000256" key="2">
    <source>
        <dbReference type="ARBA" id="ARBA00022723"/>
    </source>
</evidence>
<evidence type="ECO:0000256" key="8">
    <source>
        <dbReference type="ARBA" id="ARBA00023242"/>
    </source>
</evidence>
<evidence type="ECO:0000256" key="1">
    <source>
        <dbReference type="ARBA" id="ARBA00004123"/>
    </source>
</evidence>
<name>A0A2Z7BRR0_9LAMI</name>
<dbReference type="InterPro" id="IPR003340">
    <property type="entry name" value="B3_DNA-bd"/>
</dbReference>
<dbReference type="GO" id="GO:0006355">
    <property type="term" value="P:regulation of DNA-templated transcription"/>
    <property type="evidence" value="ECO:0007669"/>
    <property type="project" value="UniProtKB-ARBA"/>
</dbReference>
<dbReference type="Pfam" id="PF02362">
    <property type="entry name" value="B3"/>
    <property type="match status" value="1"/>
</dbReference>
<keyword evidence="3" id="KW-0863">Zinc-finger</keyword>
<protein>
    <recommendedName>
        <fullName evidence="14">B3 domain-containing protein</fullName>
    </recommendedName>
</protein>
<dbReference type="PANTHER" id="PTHR46245:SF10">
    <property type="entry name" value="B3 DOMAIN-CONTAINING TRANSCRIPTION FACTOR VAL3"/>
    <property type="match status" value="1"/>
</dbReference>
<keyword evidence="4" id="KW-0862">Zinc</keyword>
<dbReference type="PANTHER" id="PTHR46245">
    <property type="entry name" value="B3 DOMAIN-CONTAINING PROTEIN OS07G0563300"/>
    <property type="match status" value="1"/>
</dbReference>
<proteinExistence type="predicted"/>
<comment type="subcellular location">
    <subcellularLocation>
        <location evidence="1">Nucleus</location>
    </subcellularLocation>
</comment>
<dbReference type="CDD" id="cd10017">
    <property type="entry name" value="B3_DNA"/>
    <property type="match status" value="1"/>
</dbReference>
<dbReference type="SUPFAM" id="SSF101936">
    <property type="entry name" value="DNA-binding pseudobarrel domain"/>
    <property type="match status" value="1"/>
</dbReference>
<dbReference type="EMBL" id="KV003152">
    <property type="protein sequence ID" value="KZV37129.1"/>
    <property type="molecule type" value="Genomic_DNA"/>
</dbReference>
<dbReference type="AlphaFoldDB" id="A0A2Z7BRR0"/>
<dbReference type="Gene3D" id="2.40.330.10">
    <property type="entry name" value="DNA-binding pseudobarrel domain"/>
    <property type="match status" value="1"/>
</dbReference>
<dbReference type="SMART" id="SM01019">
    <property type="entry name" value="B3"/>
    <property type="match status" value="1"/>
</dbReference>
<dbReference type="GO" id="GO:0003677">
    <property type="term" value="F:DNA binding"/>
    <property type="evidence" value="ECO:0007669"/>
    <property type="project" value="UniProtKB-KW"/>
</dbReference>
<evidence type="ECO:0000256" key="6">
    <source>
        <dbReference type="ARBA" id="ARBA00023125"/>
    </source>
</evidence>